<feature type="domain" description="Carrier" evidence="6">
    <location>
        <begin position="809"/>
        <end position="884"/>
    </location>
</feature>
<dbReference type="Gene3D" id="3.30.559.10">
    <property type="entry name" value="Chloramphenicol acetyltransferase-like domain"/>
    <property type="match status" value="2"/>
</dbReference>
<keyword evidence="8" id="KW-1185">Reference proteome</keyword>
<dbReference type="InterPro" id="IPR001031">
    <property type="entry name" value="Thioesterase"/>
</dbReference>
<dbReference type="PROSITE" id="PS00012">
    <property type="entry name" value="PHOSPHOPANTETHEINE"/>
    <property type="match status" value="1"/>
</dbReference>
<proteinExistence type="inferred from homology"/>
<dbReference type="GO" id="GO:0005829">
    <property type="term" value="C:cytosol"/>
    <property type="evidence" value="ECO:0007669"/>
    <property type="project" value="TreeGrafter"/>
</dbReference>
<dbReference type="Pfam" id="PF00550">
    <property type="entry name" value="PP-binding"/>
    <property type="match status" value="2"/>
</dbReference>
<dbReference type="Gene3D" id="3.40.50.1820">
    <property type="entry name" value="alpha/beta hydrolase"/>
    <property type="match status" value="1"/>
</dbReference>
<dbReference type="Proteomes" id="UP000245634">
    <property type="component" value="Unassembled WGS sequence"/>
</dbReference>
<dbReference type="Gene3D" id="2.30.38.10">
    <property type="entry name" value="Luciferase, Domain 3"/>
    <property type="match status" value="2"/>
</dbReference>
<dbReference type="Gene3D" id="1.10.1200.10">
    <property type="entry name" value="ACP-like"/>
    <property type="match status" value="2"/>
</dbReference>
<comment type="cofactor">
    <cofactor evidence="1">
        <name>pantetheine 4'-phosphate</name>
        <dbReference type="ChEBI" id="CHEBI:47942"/>
    </cofactor>
</comment>
<dbReference type="GO" id="GO:0044550">
    <property type="term" value="P:secondary metabolite biosynthetic process"/>
    <property type="evidence" value="ECO:0007669"/>
    <property type="project" value="UniProtKB-ARBA"/>
</dbReference>
<dbReference type="InterPro" id="IPR000873">
    <property type="entry name" value="AMP-dep_synth/lig_dom"/>
</dbReference>
<dbReference type="SMART" id="SM00824">
    <property type="entry name" value="PKS_TE"/>
    <property type="match status" value="1"/>
</dbReference>
<dbReference type="InterPro" id="IPR006162">
    <property type="entry name" value="Ppantetheine_attach_site"/>
</dbReference>
<dbReference type="SUPFAM" id="SSF56801">
    <property type="entry name" value="Acetyl-CoA synthetase-like"/>
    <property type="match status" value="2"/>
</dbReference>
<dbReference type="FunFam" id="2.30.38.10:FF:000001">
    <property type="entry name" value="Non-ribosomal peptide synthetase PvdI"/>
    <property type="match status" value="2"/>
</dbReference>
<dbReference type="Pfam" id="PF13193">
    <property type="entry name" value="AMP-binding_C"/>
    <property type="match status" value="2"/>
</dbReference>
<dbReference type="InterPro" id="IPR036736">
    <property type="entry name" value="ACP-like_sf"/>
</dbReference>
<dbReference type="PROSITE" id="PS00455">
    <property type="entry name" value="AMP_BINDING"/>
    <property type="match status" value="2"/>
</dbReference>
<feature type="non-terminal residue" evidence="7">
    <location>
        <position position="1"/>
    </location>
</feature>
<dbReference type="SUPFAM" id="SSF52777">
    <property type="entry name" value="CoA-dependent acyltransferases"/>
    <property type="match status" value="3"/>
</dbReference>
<keyword evidence="5" id="KW-0045">Antibiotic biosynthesis</keyword>
<dbReference type="EMBL" id="QGGL01000021">
    <property type="protein sequence ID" value="PWK05939.1"/>
    <property type="molecule type" value="Genomic_DNA"/>
</dbReference>
<dbReference type="Pfam" id="PF00501">
    <property type="entry name" value="AMP-binding"/>
    <property type="match status" value="2"/>
</dbReference>
<dbReference type="OrthoDB" id="9765680at2"/>
<evidence type="ECO:0000256" key="5">
    <source>
        <dbReference type="ARBA" id="ARBA00023194"/>
    </source>
</evidence>
<dbReference type="NCBIfam" id="NF003417">
    <property type="entry name" value="PRK04813.1"/>
    <property type="match status" value="2"/>
</dbReference>
<dbReference type="GO" id="GO:0043041">
    <property type="term" value="P:amino acid activation for nonribosomal peptide biosynthetic process"/>
    <property type="evidence" value="ECO:0007669"/>
    <property type="project" value="TreeGrafter"/>
</dbReference>
<dbReference type="InterPro" id="IPR010071">
    <property type="entry name" value="AA_adenyl_dom"/>
</dbReference>
<dbReference type="FunFam" id="3.30.300.30:FF:000010">
    <property type="entry name" value="Enterobactin synthetase component F"/>
    <property type="match status" value="2"/>
</dbReference>
<dbReference type="RefSeq" id="WP_146201055.1">
    <property type="nucleotide sequence ID" value="NZ_QGGL01000021.1"/>
</dbReference>
<dbReference type="GO" id="GO:0003824">
    <property type="term" value="F:catalytic activity"/>
    <property type="evidence" value="ECO:0007669"/>
    <property type="project" value="InterPro"/>
</dbReference>
<dbReference type="PANTHER" id="PTHR45527:SF1">
    <property type="entry name" value="FATTY ACID SYNTHASE"/>
    <property type="match status" value="1"/>
</dbReference>
<dbReference type="PROSITE" id="PS50075">
    <property type="entry name" value="CARRIER"/>
    <property type="match status" value="2"/>
</dbReference>
<evidence type="ECO:0000313" key="7">
    <source>
        <dbReference type="EMBL" id="PWK05939.1"/>
    </source>
</evidence>
<dbReference type="Gene3D" id="3.30.559.30">
    <property type="entry name" value="Nonribosomal peptide synthetase, condensation domain"/>
    <property type="match status" value="2"/>
</dbReference>
<evidence type="ECO:0000256" key="4">
    <source>
        <dbReference type="ARBA" id="ARBA00022553"/>
    </source>
</evidence>
<dbReference type="GO" id="GO:0031177">
    <property type="term" value="F:phosphopantetheine binding"/>
    <property type="evidence" value="ECO:0007669"/>
    <property type="project" value="InterPro"/>
</dbReference>
<evidence type="ECO:0000256" key="3">
    <source>
        <dbReference type="ARBA" id="ARBA00022450"/>
    </source>
</evidence>
<dbReference type="PANTHER" id="PTHR45527">
    <property type="entry name" value="NONRIBOSOMAL PEPTIDE SYNTHETASE"/>
    <property type="match status" value="1"/>
</dbReference>
<dbReference type="SUPFAM" id="SSF47336">
    <property type="entry name" value="ACP-like"/>
    <property type="match status" value="2"/>
</dbReference>
<dbReference type="InterPro" id="IPR020806">
    <property type="entry name" value="PKS_PP-bd"/>
</dbReference>
<dbReference type="InterPro" id="IPR045851">
    <property type="entry name" value="AMP-bd_C_sf"/>
</dbReference>
<dbReference type="InterPro" id="IPR029058">
    <property type="entry name" value="AB_hydrolase_fold"/>
</dbReference>
<protein>
    <submittedName>
        <fullName evidence="7">Amino acid adenylation domain-containing protein</fullName>
    </submittedName>
</protein>
<accession>A0A316D3D8</accession>
<dbReference type="FunFam" id="3.40.50.980:FF:000001">
    <property type="entry name" value="Non-ribosomal peptide synthetase"/>
    <property type="match status" value="2"/>
</dbReference>
<feature type="domain" description="Carrier" evidence="6">
    <location>
        <begin position="1866"/>
        <end position="1941"/>
    </location>
</feature>
<dbReference type="InterPro" id="IPR020802">
    <property type="entry name" value="TesA-like"/>
</dbReference>
<dbReference type="SMART" id="SM00823">
    <property type="entry name" value="PKS_PP"/>
    <property type="match status" value="2"/>
</dbReference>
<dbReference type="GO" id="GO:0008610">
    <property type="term" value="P:lipid biosynthetic process"/>
    <property type="evidence" value="ECO:0007669"/>
    <property type="project" value="UniProtKB-ARBA"/>
</dbReference>
<dbReference type="GO" id="GO:0017000">
    <property type="term" value="P:antibiotic biosynthetic process"/>
    <property type="evidence" value="ECO:0007669"/>
    <property type="project" value="UniProtKB-KW"/>
</dbReference>
<dbReference type="InterPro" id="IPR009081">
    <property type="entry name" value="PP-bd_ACP"/>
</dbReference>
<dbReference type="CDD" id="cd05930">
    <property type="entry name" value="A_NRPS"/>
    <property type="match status" value="1"/>
</dbReference>
<dbReference type="InterPro" id="IPR025110">
    <property type="entry name" value="AMP-bd_C"/>
</dbReference>
<dbReference type="SUPFAM" id="SSF53474">
    <property type="entry name" value="alpha/beta-Hydrolases"/>
    <property type="match status" value="1"/>
</dbReference>
<name>A0A316D3D8_9BACL</name>
<dbReference type="NCBIfam" id="TIGR01733">
    <property type="entry name" value="AA-adenyl-dom"/>
    <property type="match status" value="2"/>
</dbReference>
<dbReference type="Pfam" id="PF00975">
    <property type="entry name" value="Thioesterase"/>
    <property type="match status" value="1"/>
</dbReference>
<dbReference type="Gene3D" id="3.30.300.30">
    <property type="match status" value="2"/>
</dbReference>
<dbReference type="FunFam" id="3.40.50.12780:FF:000012">
    <property type="entry name" value="Non-ribosomal peptide synthetase"/>
    <property type="match status" value="2"/>
</dbReference>
<keyword evidence="3" id="KW-0596">Phosphopantetheine</keyword>
<evidence type="ECO:0000313" key="8">
    <source>
        <dbReference type="Proteomes" id="UP000245634"/>
    </source>
</evidence>
<organism evidence="7 8">
    <name type="scientific">Tumebacillus permanentifrigoris</name>
    <dbReference type="NCBI Taxonomy" id="378543"/>
    <lineage>
        <taxon>Bacteria</taxon>
        <taxon>Bacillati</taxon>
        <taxon>Bacillota</taxon>
        <taxon>Bacilli</taxon>
        <taxon>Bacillales</taxon>
        <taxon>Alicyclobacillaceae</taxon>
        <taxon>Tumebacillus</taxon>
    </lineage>
</organism>
<dbReference type="InterPro" id="IPR023213">
    <property type="entry name" value="CAT-like_dom_sf"/>
</dbReference>
<evidence type="ECO:0000259" key="6">
    <source>
        <dbReference type="PROSITE" id="PS50075"/>
    </source>
</evidence>
<reference evidence="7 8" key="1">
    <citation type="submission" date="2018-05" db="EMBL/GenBank/DDBJ databases">
        <title>Genomic Encyclopedia of Type Strains, Phase IV (KMG-IV): sequencing the most valuable type-strain genomes for metagenomic binning, comparative biology and taxonomic classification.</title>
        <authorList>
            <person name="Goeker M."/>
        </authorList>
    </citation>
    <scope>NUCLEOTIDE SEQUENCE [LARGE SCALE GENOMIC DNA]</scope>
    <source>
        <strain evidence="7 8">DSM 18773</strain>
    </source>
</reference>
<evidence type="ECO:0000256" key="2">
    <source>
        <dbReference type="ARBA" id="ARBA00006432"/>
    </source>
</evidence>
<sequence>EVTALYEADVLGTDLSLDNLQIQYADYAAWQRDWLQGDVLEGQLSYWRAQLGGELPALQLPTDRPRPPVQTYNGATETVALSKQMQDALHELSRRHGATLFMTLLGAFQTLLYRYSGQEDFAVGTPIAGRVHEETEDLIGFFVNTLVMRTDLSNDPTFVDLLSRVKETALGAFANQDVPFEKLVEELQPERDTSRTPLFQTMFILQNTPTTTAQLPGLQLESIEIDNQSAKFDLTLTLEETVAGLSGTFEFNTDLFDAETIQRMSQHFENLLTAMIANPMQKVAEVPLLSASEEQVLLVDWNQTDADFPRTVTMHHLFEAQVERTPEAIALVVGEQRLTYRELNGRANQVAHYLRRLGVQQESLVGVYLQRSVEMVVGMLGILKAGGAYVPLDPAYPQERILYTMEDAEATVLLTQSDLQEQLPSSLKTVCLDSEWEQIAQEADCNLTAESLNTSATHLAYVIYTSGSTGRPKGVAIEHQSAVAMINWAQGEYSQQDLEGVLFSTSICFDLSVYELFVTLSSGGKLILAENALHLPQLSAKDEVTLINTVPSAIAELLRIGGLPTTVRTVNLAGEPLHRVLVEKLYQLPHIEKVYNLYGPSEDTTYSTYTLVEKSKTTAPTIGRPIANTQLYVLDRLLQPVPLGVVGELFIAGSGLARGYLNRAEMTAERFLPNPFGAGRMYRTGDLVRYLPDGELEYIGRADHQVKVRGYRIELGEIEERLTLLPTVSAAVVLVREDEPGDKRLAAYVVSESTVSELRSALKETLPEYMIPSNFVKLDALPLTPNGKVDRKALPAPERTLIEAGAYVAPRTTGEQRVAEIFGDVLRVSPIGAHDNFFTLGGHSLLAMQVISRLHSTLDVQVPLRALFEHPTPQDMATFIQSSQTDQAHPSASYAPISRVDRDRHLPLSLAQQRLWVLDQLLPSNASYNIPLAVRLVGELDVLALERSLNEILVRHESLRTTFVEVDGQPVQMIVAPSHHVLSALDVQGRGEQEIYDLLQREAQRHFDLTTGPLFRFHLLQSGEQEHVLMLNMHHIVSDGWSIGVLVRELAALYEAYAQGLTSPLPELTVQYADYAMWQRERLQGAAMEQQLAYWKHKLGAELPVLQLPTDRPRPSLQTQRGAQESVALSQETSNALQALSQRMGATLFMTLLGAFQTLLYRYTGQDDIAVGTPIAGRVHEETEQLIGFFVNTLVMRTDLSGDLSFADLLARVRETALGAYANAEVSFEKLVEELQPERDLSRTPLFQVMFMLQNTPMPAVELPNLTLESIEVDTSTAKFDLTLALEERPEGLSGVIQYNTDLFDATTIRRMFQHFECLLQAAVSDPMQKLAQLPLLSEQEQQQMVVDWNATHAEYPLETSVHQLFEEQVARTPEAVAVAYEGQTITYRELNERANRIAHHLQKQGVGPEVLVGLYADRTPELVAAVFGVLKAGGAYVPLDPSYPRDRLAYMLSDSGVQHLLTQAHLIEHLPAHQAKVLCLDTEWAQIAVEPSHNPASDVGPENLCYVIYTSGSTGQPKGTMIEHRGLTNYLHFAKTAYEVEQGAGAPVHSSLSFDLTVTSLFTPLLTGRTVVLLPETGDLEALGRTLKEQGPFSLVKITPAHLQLLAQQLAPEEMADAVGTLVVGGEALTAEHVRPWKTHAPKTRLINEYGPTETVVGCSIYEVQGDEGTPTLSIGRPIANMSLYILDSALQPVPVGVQGELYIGGVGVGRGYWNRPELTAERFVRDPFAKQDSARMYRTGDAARYLPDGNIEFLGRLDHQVKLRGYRIELGEIEGVLSRCEAVRDQVVVVQGDRLVAYVVLETEGQEVRREVRAFLSEQLPEYMIPSAIVPLDTLPLTTNGKVDRKALPQPEDDLFERSTSYVEARDGLEAQLLSVWEDILRVEPIGVRDNFFERGGHSLLLVQLGSAIQKQFGRKVPLAMLIQNATIEQQANFLRQSEGVSYSPLLSLKRGTAQTPPLFLMHPASPFAIGYLDLVRELGDQTVYGLQSYGMNEGEAPFETIEEMASYYLEIIRSAQGVGPYRIGGWSLGGAIAYEVARQFEQQGEKVELLVLFDSYVPTEEHRHQALQGEIAMLHEFGSSLARRVGVDLEPFEDLRNVTDLEVAIPLVLEHAQRTGVLPAEFGREEFERLYRASSANLKAYGNYYPTGSIERMILFRAEVDAMGVQDPTLGWDQFVQEIQIHQAAGDHHEMLTPPFVSGVGEQLNRILSSTAFERTK</sequence>
<dbReference type="Gene3D" id="3.40.50.980">
    <property type="match status" value="4"/>
</dbReference>
<keyword evidence="4" id="KW-0597">Phosphoprotein</keyword>
<dbReference type="Pfam" id="PF00668">
    <property type="entry name" value="Condensation"/>
    <property type="match status" value="2"/>
</dbReference>
<dbReference type="CDD" id="cd12115">
    <property type="entry name" value="A_NRPS_Sfm_like"/>
    <property type="match status" value="1"/>
</dbReference>
<evidence type="ECO:0000256" key="1">
    <source>
        <dbReference type="ARBA" id="ARBA00001957"/>
    </source>
</evidence>
<comment type="similarity">
    <text evidence="2">Belongs to the ATP-dependent AMP-binding enzyme family.</text>
</comment>
<dbReference type="CDD" id="cd19531">
    <property type="entry name" value="LCL_NRPS-like"/>
    <property type="match status" value="2"/>
</dbReference>
<dbReference type="InterPro" id="IPR001242">
    <property type="entry name" value="Condensation_dom"/>
</dbReference>
<dbReference type="InterPro" id="IPR020845">
    <property type="entry name" value="AMP-binding_CS"/>
</dbReference>
<dbReference type="FunFam" id="1.10.1200.10:FF:000005">
    <property type="entry name" value="Nonribosomal peptide synthetase 1"/>
    <property type="match status" value="1"/>
</dbReference>
<dbReference type="FunFam" id="3.30.559.10:FF:000012">
    <property type="entry name" value="Non-ribosomal peptide synthetase"/>
    <property type="match status" value="1"/>
</dbReference>
<comment type="caution">
    <text evidence="7">The sequence shown here is derived from an EMBL/GenBank/DDBJ whole genome shotgun (WGS) entry which is preliminary data.</text>
</comment>
<gene>
    <name evidence="7" type="ORF">C7459_1211</name>
</gene>